<comment type="subcellular location">
    <subcellularLocation>
        <location evidence="1 12">Endoplasmic reticulum membrane</location>
        <topology evidence="1 12">Multi-pass membrane protein</topology>
    </subcellularLocation>
</comment>
<feature type="region of interest" description="Disordered" evidence="13">
    <location>
        <begin position="111"/>
        <end position="153"/>
    </location>
</feature>
<gene>
    <name evidence="15" type="ORF">AB1Y20_011961</name>
</gene>
<evidence type="ECO:0000256" key="12">
    <source>
        <dbReference type="RuleBase" id="RU363075"/>
    </source>
</evidence>
<feature type="transmembrane region" description="Helical" evidence="12">
    <location>
        <begin position="514"/>
        <end position="534"/>
    </location>
</feature>
<comment type="function">
    <text evidence="10">Mannosyltransferase that operates in the biosynthetic pathway of dolichol-linked oligosaccharides, the glycan precursors employed in protein asparagine (N)-glycosylation. The assembly of dolichol-linked oligosaccharides begins on the cytosolic side of the endoplasmic reticulum membrane and finishes in its lumen. The sequential addition of sugars to dolichol pyrophosphate produces dolichol-linked oligosaccharides containing fourteen sugars, including two GlcNAcs, nine mannoses and three glucoses. Once assembled, the oligosaccharide is transferred from the lipid to nascent proteins by oligosaccharyltransferases. In the lumen of the endoplasmic reticulum, adds the eighth mannose residue in an alpha-1,6 linkage onto Man(7)GlcNAc(2)-PP-dolichol to produce Man(8)GlcNAc(2)-PP-dolichol.</text>
</comment>
<keyword evidence="5" id="KW-0808">Transferase</keyword>
<evidence type="ECO:0000259" key="14">
    <source>
        <dbReference type="PROSITE" id="PS51203"/>
    </source>
</evidence>
<keyword evidence="4 12" id="KW-0328">Glycosyltransferase</keyword>
<evidence type="ECO:0000256" key="10">
    <source>
        <dbReference type="ARBA" id="ARBA00044721"/>
    </source>
</evidence>
<evidence type="ECO:0000256" key="5">
    <source>
        <dbReference type="ARBA" id="ARBA00022679"/>
    </source>
</evidence>
<sequence length="667" mass="74296">MSASDAPWCPIYKWGQRREKLYITVFVPCLHKDAVHVELTHNTVHFRAERVAQLAGSTEKHRSYLLHLELLEEIDEERSTHFLRHDHVRLELVKRRPAAWRTLQRAHIPKNKNERPDFDHVGEEGDSDDEVLCRDVSPSKRSGGSTATPSRAATPAGWGVVGWLGRVARLGLWEVPLLLLPMAYVALCPYTKVEESFNLQATHDLLFHRTALDAYDHHLFPGVVPRTFLGPIALSLASSPIVASLALLGLPKLFAQIAVRCILGLASGVALVAVHRATRRQFKTDSARAFTLLTCLQFHWMFYAGRTLPNTFAGVLVTAATALWIDGKVEQPLKLLTIAGVIFRAELVLLLAPLVLLFLVQRKIAFFPLLRLGVTTALGACVASVAIDSIFWRRLLWPEAEVLYFNTVLNRSHEYGTSPIYWYFTSALPRALLVSYPLALLSVYTTPRARQLVATPLVFVAIYSLLPHKELRFILYVVPPLNVAAATSLAKIYRALPPLDAAPRLRRAMGMAARLSLIGSLFACLAVSAVGTAASRANYPGAQALHAMHSYHASMRARSPSQRPVHVHIGVEAAMSGISRFLEQPPPWSYSKVENLKPEQYRANGYMYALVGAAEPDLPGYFSVQQVEGFAGMQTSPPFLRFEPKIKVLRRKPEGSKRSSKDEDFMF</sequence>
<keyword evidence="6 12" id="KW-0812">Transmembrane</keyword>
<feature type="transmembrane region" description="Helical" evidence="12">
    <location>
        <begin position="372"/>
        <end position="392"/>
    </location>
</feature>
<feature type="transmembrane region" description="Helical" evidence="12">
    <location>
        <begin position="253"/>
        <end position="274"/>
    </location>
</feature>
<evidence type="ECO:0000256" key="11">
    <source>
        <dbReference type="ARBA" id="ARBA00048899"/>
    </source>
</evidence>
<keyword evidence="16" id="KW-1185">Reference proteome</keyword>
<feature type="domain" description="CS" evidence="14">
    <location>
        <begin position="7"/>
        <end position="104"/>
    </location>
</feature>
<evidence type="ECO:0000256" key="4">
    <source>
        <dbReference type="ARBA" id="ARBA00022676"/>
    </source>
</evidence>
<evidence type="ECO:0000313" key="15">
    <source>
        <dbReference type="EMBL" id="KAL1503477.1"/>
    </source>
</evidence>
<proteinExistence type="inferred from homology"/>
<evidence type="ECO:0000313" key="16">
    <source>
        <dbReference type="Proteomes" id="UP001515480"/>
    </source>
</evidence>
<dbReference type="GO" id="GO:0006487">
    <property type="term" value="P:protein N-linked glycosylation"/>
    <property type="evidence" value="ECO:0007669"/>
    <property type="project" value="TreeGrafter"/>
</dbReference>
<dbReference type="PANTHER" id="PTHR22760:SF1">
    <property type="entry name" value="DOL-P-MAN:MAN(7)GLCNAC(2)-PP-DOL ALPHA-1,6-MANNOSYLTRANSFERASE"/>
    <property type="match status" value="1"/>
</dbReference>
<comment type="caution">
    <text evidence="15">The sequence shown here is derived from an EMBL/GenBank/DDBJ whole genome shotgun (WGS) entry which is preliminary data.</text>
</comment>
<evidence type="ECO:0000256" key="8">
    <source>
        <dbReference type="ARBA" id="ARBA00022989"/>
    </source>
</evidence>
<dbReference type="Gene3D" id="2.60.40.790">
    <property type="match status" value="1"/>
</dbReference>
<dbReference type="GO" id="GO:0052917">
    <property type="term" value="F:dol-P-Man:Man(7)GlcNAc(2)-PP-Dol alpha-1,6-mannosyltransferase activity"/>
    <property type="evidence" value="ECO:0007669"/>
    <property type="project" value="UniProtKB-EC"/>
</dbReference>
<organism evidence="15 16">
    <name type="scientific">Prymnesium parvum</name>
    <name type="common">Toxic golden alga</name>
    <dbReference type="NCBI Taxonomy" id="97485"/>
    <lineage>
        <taxon>Eukaryota</taxon>
        <taxon>Haptista</taxon>
        <taxon>Haptophyta</taxon>
        <taxon>Prymnesiophyceae</taxon>
        <taxon>Prymnesiales</taxon>
        <taxon>Prymnesiaceae</taxon>
        <taxon>Prymnesium</taxon>
    </lineage>
</organism>
<dbReference type="SUPFAM" id="SSF49764">
    <property type="entry name" value="HSP20-like chaperones"/>
    <property type="match status" value="1"/>
</dbReference>
<dbReference type="AlphaFoldDB" id="A0AB34IPU2"/>
<feature type="compositionally biased region" description="Low complexity" evidence="13">
    <location>
        <begin position="142"/>
        <end position="153"/>
    </location>
</feature>
<accession>A0AB34IPU2</accession>
<comment type="similarity">
    <text evidence="3 12">Belongs to the glycosyltransferase 22 family.</text>
</comment>
<feature type="transmembrane region" description="Helical" evidence="12">
    <location>
        <begin position="307"/>
        <end position="325"/>
    </location>
</feature>
<feature type="compositionally biased region" description="Basic and acidic residues" evidence="13">
    <location>
        <begin position="111"/>
        <end position="123"/>
    </location>
</feature>
<evidence type="ECO:0000256" key="7">
    <source>
        <dbReference type="ARBA" id="ARBA00022824"/>
    </source>
</evidence>
<dbReference type="Proteomes" id="UP001515480">
    <property type="component" value="Unassembled WGS sequence"/>
</dbReference>
<dbReference type="Pfam" id="PF04969">
    <property type="entry name" value="CS"/>
    <property type="match status" value="1"/>
</dbReference>
<keyword evidence="9 12" id="KW-0472">Membrane</keyword>
<feature type="transmembrane region" description="Helical" evidence="12">
    <location>
        <begin position="337"/>
        <end position="360"/>
    </location>
</feature>
<evidence type="ECO:0000256" key="1">
    <source>
        <dbReference type="ARBA" id="ARBA00004477"/>
    </source>
</evidence>
<protein>
    <recommendedName>
        <fullName evidence="12">Mannosyltransferase</fullName>
        <ecNumber evidence="12">2.4.1.-</ecNumber>
    </recommendedName>
</protein>
<dbReference type="InterPro" id="IPR005599">
    <property type="entry name" value="GPI_mannosylTrfase"/>
</dbReference>
<keyword evidence="7 12" id="KW-0256">Endoplasmic reticulum</keyword>
<dbReference type="PROSITE" id="PS51203">
    <property type="entry name" value="CS"/>
    <property type="match status" value="1"/>
</dbReference>
<comment type="catalytic activity">
    <reaction evidence="11">
        <text>an alpha-D-Man-(1-&gt;2)-alpha-D-Man-(1-&gt;2)-alpha-D-Man-(1-&gt;3)-[alpha-D-Man-(1-&gt;2)-alpha-D-Man-(1-&gt;3)-alpha-D-Man-(1-&gt;6)]-beta-D-Man-(1-&gt;4)-beta-D-GlcNAc-(1-&gt;4)-alpha-D-GlcNAc-diphospho-di-trans,poly-cis-dolichol + a di-trans,poly-cis-dolichyl beta-D-mannosyl phosphate = an alpha-D-Man-(1-&gt;2)-alpha-D-Man-(1-&gt;2)-alpha-D-Man-(1-&gt;3)-[alpha-D-Man-(1-&gt;2)-alpha-D-Man-(1-&gt;3)-[alpha-D-Man-(1-&gt;6)]-alpha-D-Man-(1-&gt;6)]-beta-D-Man-(1-&gt;4)-beta-D-GlcNAc-(1-&gt;4)-alpha-D-GlcNAc-diphospho-di-trans,poly-cis-dolichol + a di-trans,poly-cis-dolichyl phosphate + H(+)</text>
        <dbReference type="Rhea" id="RHEA:29535"/>
        <dbReference type="Rhea" id="RHEA-COMP:19498"/>
        <dbReference type="Rhea" id="RHEA-COMP:19501"/>
        <dbReference type="Rhea" id="RHEA-COMP:19518"/>
        <dbReference type="Rhea" id="RHEA-COMP:19519"/>
        <dbReference type="ChEBI" id="CHEBI:15378"/>
        <dbReference type="ChEBI" id="CHEBI:57683"/>
        <dbReference type="ChEBI" id="CHEBI:58211"/>
        <dbReference type="ChEBI" id="CHEBI:132517"/>
        <dbReference type="ChEBI" id="CHEBI:132519"/>
        <dbReference type="EC" id="2.4.1.260"/>
    </reaction>
    <physiologicalReaction direction="left-to-right" evidence="11">
        <dbReference type="Rhea" id="RHEA:29536"/>
    </physiologicalReaction>
</comment>
<reference evidence="15 16" key="1">
    <citation type="journal article" date="2024" name="Science">
        <title>Giant polyketide synthase enzymes in the biosynthesis of giant marine polyether toxins.</title>
        <authorList>
            <person name="Fallon T.R."/>
            <person name="Shende V.V."/>
            <person name="Wierzbicki I.H."/>
            <person name="Pendleton A.L."/>
            <person name="Watervoot N.F."/>
            <person name="Auber R.P."/>
            <person name="Gonzalez D.J."/>
            <person name="Wisecaver J.H."/>
            <person name="Moore B.S."/>
        </authorList>
    </citation>
    <scope>NUCLEOTIDE SEQUENCE [LARGE SCALE GENOMIC DNA]</scope>
    <source>
        <strain evidence="15 16">12B1</strain>
    </source>
</reference>
<dbReference type="EC" id="2.4.1.-" evidence="12"/>
<dbReference type="InterPro" id="IPR007052">
    <property type="entry name" value="CS_dom"/>
</dbReference>
<dbReference type="GO" id="GO:0005789">
    <property type="term" value="C:endoplasmic reticulum membrane"/>
    <property type="evidence" value="ECO:0007669"/>
    <property type="project" value="UniProtKB-SubCell"/>
</dbReference>
<evidence type="ECO:0000256" key="3">
    <source>
        <dbReference type="ARBA" id="ARBA00007063"/>
    </source>
</evidence>
<evidence type="ECO:0000256" key="9">
    <source>
        <dbReference type="ARBA" id="ARBA00023136"/>
    </source>
</evidence>
<dbReference type="EMBL" id="JBGBPQ010000021">
    <property type="protein sequence ID" value="KAL1503477.1"/>
    <property type="molecule type" value="Genomic_DNA"/>
</dbReference>
<comment type="pathway">
    <text evidence="2">Protein modification; protein glycosylation.</text>
</comment>
<evidence type="ECO:0000256" key="13">
    <source>
        <dbReference type="SAM" id="MobiDB-lite"/>
    </source>
</evidence>
<evidence type="ECO:0000256" key="2">
    <source>
        <dbReference type="ARBA" id="ARBA00004922"/>
    </source>
</evidence>
<evidence type="ECO:0000256" key="6">
    <source>
        <dbReference type="ARBA" id="ARBA00022692"/>
    </source>
</evidence>
<feature type="transmembrane region" description="Helical" evidence="12">
    <location>
        <begin position="420"/>
        <end position="444"/>
    </location>
</feature>
<name>A0AB34IPU2_PRYPA</name>
<dbReference type="InterPro" id="IPR008978">
    <property type="entry name" value="HSP20-like_chaperone"/>
</dbReference>
<dbReference type="PANTHER" id="PTHR22760">
    <property type="entry name" value="GLYCOSYLTRANSFERASE"/>
    <property type="match status" value="1"/>
</dbReference>
<dbReference type="Pfam" id="PF03901">
    <property type="entry name" value="Glyco_transf_22"/>
    <property type="match status" value="1"/>
</dbReference>
<keyword evidence="8 12" id="KW-1133">Transmembrane helix</keyword>